<dbReference type="PANTHER" id="PTHR34222">
    <property type="entry name" value="GAG_PRE-INTEGRS DOMAIN-CONTAINING PROTEIN"/>
    <property type="match status" value="1"/>
</dbReference>
<feature type="domain" description="Retrovirus-related Pol polyprotein from transposon TNT 1-94-like beta-barrel" evidence="1">
    <location>
        <begin position="163"/>
        <end position="238"/>
    </location>
</feature>
<gene>
    <name evidence="2" type="ORF">A4A49_56252</name>
</gene>
<dbReference type="InterPro" id="IPR054722">
    <property type="entry name" value="PolX-like_BBD"/>
</dbReference>
<proteinExistence type="predicted"/>
<dbReference type="Pfam" id="PF22936">
    <property type="entry name" value="Pol_BBD"/>
    <property type="match status" value="1"/>
</dbReference>
<organism evidence="2 3">
    <name type="scientific">Nicotiana attenuata</name>
    <name type="common">Coyote tobacco</name>
    <dbReference type="NCBI Taxonomy" id="49451"/>
    <lineage>
        <taxon>Eukaryota</taxon>
        <taxon>Viridiplantae</taxon>
        <taxon>Streptophyta</taxon>
        <taxon>Embryophyta</taxon>
        <taxon>Tracheophyta</taxon>
        <taxon>Spermatophyta</taxon>
        <taxon>Magnoliopsida</taxon>
        <taxon>eudicotyledons</taxon>
        <taxon>Gunneridae</taxon>
        <taxon>Pentapetalae</taxon>
        <taxon>asterids</taxon>
        <taxon>lamiids</taxon>
        <taxon>Solanales</taxon>
        <taxon>Solanaceae</taxon>
        <taxon>Nicotianoideae</taxon>
        <taxon>Nicotianeae</taxon>
        <taxon>Nicotiana</taxon>
    </lineage>
</organism>
<sequence>IIVQDESQQTVGANIMTDKADAMAMQARRGRGFRGRKQFMQCEHCHMRNHAKENCYKLIGYPSDFDQRKKTGAGTHSYGQGKPDSWKRGSLVVVNHANVGSSSQAAEGGQHMKPADRGHYFTDEQYSQILSLLSKDSGECQANTTGKVISLMSKFDQKDKELFVDSGATHHITSSLELLENTKSIDRFIRDKVHLPTGEKANITHIGIAGLFEKEVIKNVLYVPNFRFNQLSVSKLTKAISCNVNFFPDFCVFQYL</sequence>
<keyword evidence="3" id="KW-1185">Reference proteome</keyword>
<comment type="caution">
    <text evidence="2">The sequence shown here is derived from an EMBL/GenBank/DDBJ whole genome shotgun (WGS) entry which is preliminary data.</text>
</comment>
<dbReference type="PANTHER" id="PTHR34222:SF77">
    <property type="entry name" value="CCHC-TYPE DOMAIN-CONTAINING PROTEIN"/>
    <property type="match status" value="1"/>
</dbReference>
<reference evidence="2" key="1">
    <citation type="submission" date="2016-11" db="EMBL/GenBank/DDBJ databases">
        <title>The genome of Nicotiana attenuata.</title>
        <authorList>
            <person name="Xu S."/>
            <person name="Brockmoeller T."/>
            <person name="Gaquerel E."/>
            <person name="Navarro A."/>
            <person name="Kuhl H."/>
            <person name="Gase K."/>
            <person name="Ling Z."/>
            <person name="Zhou W."/>
            <person name="Kreitzer C."/>
            <person name="Stanke M."/>
            <person name="Tang H."/>
            <person name="Lyons E."/>
            <person name="Pandey P."/>
            <person name="Pandey S.P."/>
            <person name="Timmermann B."/>
            <person name="Baldwin I.T."/>
        </authorList>
    </citation>
    <scope>NUCLEOTIDE SEQUENCE [LARGE SCALE GENOMIC DNA]</scope>
    <source>
        <strain evidence="2">UT</strain>
    </source>
</reference>
<accession>A0A314L1K7</accession>
<dbReference type="Gramene" id="OIT35365">
    <property type="protein sequence ID" value="OIT35365"/>
    <property type="gene ID" value="A4A49_56252"/>
</dbReference>
<feature type="non-terminal residue" evidence="2">
    <location>
        <position position="1"/>
    </location>
</feature>
<evidence type="ECO:0000313" key="3">
    <source>
        <dbReference type="Proteomes" id="UP000187609"/>
    </source>
</evidence>
<evidence type="ECO:0000259" key="1">
    <source>
        <dbReference type="Pfam" id="PF22936"/>
    </source>
</evidence>
<protein>
    <recommendedName>
        <fullName evidence="1">Retrovirus-related Pol polyprotein from transposon TNT 1-94-like beta-barrel domain-containing protein</fullName>
    </recommendedName>
</protein>
<evidence type="ECO:0000313" key="2">
    <source>
        <dbReference type="EMBL" id="OIT35365.1"/>
    </source>
</evidence>
<dbReference type="AlphaFoldDB" id="A0A314L1K7"/>
<dbReference type="EMBL" id="MJEQ01000572">
    <property type="protein sequence ID" value="OIT35365.1"/>
    <property type="molecule type" value="Genomic_DNA"/>
</dbReference>
<name>A0A314L1K7_NICAT</name>
<dbReference type="Proteomes" id="UP000187609">
    <property type="component" value="Unassembled WGS sequence"/>
</dbReference>